<feature type="transmembrane region" description="Helical" evidence="5">
    <location>
        <begin position="15"/>
        <end position="32"/>
    </location>
</feature>
<dbReference type="Proteomes" id="UP000177053">
    <property type="component" value="Unassembled WGS sequence"/>
</dbReference>
<comment type="caution">
    <text evidence="7">The sequence shown here is derived from an EMBL/GenBank/DDBJ whole genome shotgun (WGS) entry which is preliminary data.</text>
</comment>
<dbReference type="InterPro" id="IPR007016">
    <property type="entry name" value="O-antigen_ligase-rel_domated"/>
</dbReference>
<evidence type="ECO:0000256" key="5">
    <source>
        <dbReference type="SAM" id="Phobius"/>
    </source>
</evidence>
<accession>A0A1F7X7V0</accession>
<dbReference type="PANTHER" id="PTHR37422:SF13">
    <property type="entry name" value="LIPOPOLYSACCHARIDE BIOSYNTHESIS PROTEIN PA4999-RELATED"/>
    <property type="match status" value="1"/>
</dbReference>
<comment type="subcellular location">
    <subcellularLocation>
        <location evidence="1">Membrane</location>
        <topology evidence="1">Multi-pass membrane protein</topology>
    </subcellularLocation>
</comment>
<feature type="transmembrane region" description="Helical" evidence="5">
    <location>
        <begin position="371"/>
        <end position="392"/>
    </location>
</feature>
<evidence type="ECO:0000256" key="2">
    <source>
        <dbReference type="ARBA" id="ARBA00022692"/>
    </source>
</evidence>
<protein>
    <recommendedName>
        <fullName evidence="6">O-antigen ligase-related domain-containing protein</fullName>
    </recommendedName>
</protein>
<feature type="transmembrane region" description="Helical" evidence="5">
    <location>
        <begin position="210"/>
        <end position="229"/>
    </location>
</feature>
<dbReference type="AlphaFoldDB" id="A0A1F7X7V0"/>
<keyword evidence="3 5" id="KW-1133">Transmembrane helix</keyword>
<name>A0A1F7X7V0_9BACT</name>
<feature type="domain" description="O-antigen ligase-related" evidence="6">
    <location>
        <begin position="249"/>
        <end position="388"/>
    </location>
</feature>
<keyword evidence="4 5" id="KW-0472">Membrane</keyword>
<gene>
    <name evidence="7" type="ORF">A2Z22_02955</name>
</gene>
<keyword evidence="2 5" id="KW-0812">Transmembrane</keyword>
<dbReference type="InterPro" id="IPR051533">
    <property type="entry name" value="WaaL-like"/>
</dbReference>
<organism evidence="7 8">
    <name type="scientific">Candidatus Woesebacteria bacterium RBG_16_34_12</name>
    <dbReference type="NCBI Taxonomy" id="1802480"/>
    <lineage>
        <taxon>Bacteria</taxon>
        <taxon>Candidatus Woeseibacteriota</taxon>
    </lineage>
</organism>
<evidence type="ECO:0000256" key="1">
    <source>
        <dbReference type="ARBA" id="ARBA00004141"/>
    </source>
</evidence>
<proteinExistence type="predicted"/>
<sequence length="444" mass="51535">MNFEKTLRFIKEKTFKIFIFLLPTQLAYHFWPKWSHIYGVRVDYLAPTIYLTDLLIIVLLIVNAFEKIIFPNIKTVRNNRKKSNPFRKEVLLLFSLLIFSVINISTSEFLEVSVLKWVKFFELLFLSIYIINEKELNFKDWVGRPLSYSLIFFSIIAVLQFFLKRTLGGFFYFLGERSFNISTPGIALVDIFSQEYLRAYSTFSHPNSLAGYYLVGLIIIFNSSTRSFANTKKLSLENKHKNNLLSIMVLIFSSCVLILTFSLGVWVAGLFVLTFFLISKNKAIFKKISLAFFLGIVSISLLSPILFQRYFINRNLFKENVSNRIELAKTAEKIYSQKPFFGIGLNNFIIYLPKTSADTEVVWKFQPIHNIFLSILTETGLVGLLIFLYLLFLAFERTLKSNNIVLVLSLIAIIITGAFDHYWMTLQQNQLLFSVVLGLSFRKK</sequence>
<evidence type="ECO:0000259" key="6">
    <source>
        <dbReference type="Pfam" id="PF04932"/>
    </source>
</evidence>
<feature type="transmembrane region" description="Helical" evidence="5">
    <location>
        <begin position="145"/>
        <end position="163"/>
    </location>
</feature>
<feature type="transmembrane region" description="Helical" evidence="5">
    <location>
        <begin position="86"/>
        <end position="105"/>
    </location>
</feature>
<feature type="transmembrane region" description="Helical" evidence="5">
    <location>
        <begin position="404"/>
        <end position="424"/>
    </location>
</feature>
<evidence type="ECO:0000313" key="8">
    <source>
        <dbReference type="Proteomes" id="UP000177053"/>
    </source>
</evidence>
<dbReference type="PANTHER" id="PTHR37422">
    <property type="entry name" value="TEICHURONIC ACID BIOSYNTHESIS PROTEIN TUAE"/>
    <property type="match status" value="1"/>
</dbReference>
<dbReference type="EMBL" id="MGFS01000028">
    <property type="protein sequence ID" value="OGM10819.1"/>
    <property type="molecule type" value="Genomic_DNA"/>
</dbReference>
<evidence type="ECO:0000256" key="4">
    <source>
        <dbReference type="ARBA" id="ARBA00023136"/>
    </source>
</evidence>
<reference evidence="7 8" key="1">
    <citation type="journal article" date="2016" name="Nat. Commun.">
        <title>Thousands of microbial genomes shed light on interconnected biogeochemical processes in an aquifer system.</title>
        <authorList>
            <person name="Anantharaman K."/>
            <person name="Brown C.T."/>
            <person name="Hug L.A."/>
            <person name="Sharon I."/>
            <person name="Castelle C.J."/>
            <person name="Probst A.J."/>
            <person name="Thomas B.C."/>
            <person name="Singh A."/>
            <person name="Wilkins M.J."/>
            <person name="Karaoz U."/>
            <person name="Brodie E.L."/>
            <person name="Williams K.H."/>
            <person name="Hubbard S.S."/>
            <person name="Banfield J.F."/>
        </authorList>
    </citation>
    <scope>NUCLEOTIDE SEQUENCE [LARGE SCALE GENOMIC DNA]</scope>
</reference>
<dbReference type="Pfam" id="PF04932">
    <property type="entry name" value="Wzy_C"/>
    <property type="match status" value="1"/>
</dbReference>
<evidence type="ECO:0000256" key="3">
    <source>
        <dbReference type="ARBA" id="ARBA00022989"/>
    </source>
</evidence>
<dbReference type="GO" id="GO:0016020">
    <property type="term" value="C:membrane"/>
    <property type="evidence" value="ECO:0007669"/>
    <property type="project" value="UniProtKB-SubCell"/>
</dbReference>
<evidence type="ECO:0000313" key="7">
    <source>
        <dbReference type="EMBL" id="OGM10819.1"/>
    </source>
</evidence>
<feature type="transmembrane region" description="Helical" evidence="5">
    <location>
        <begin position="44"/>
        <end position="65"/>
    </location>
</feature>
<feature type="transmembrane region" description="Helical" evidence="5">
    <location>
        <begin position="290"/>
        <end position="312"/>
    </location>
</feature>
<feature type="transmembrane region" description="Helical" evidence="5">
    <location>
        <begin position="249"/>
        <end position="278"/>
    </location>
</feature>